<sequence>MNTSVDSTPPSPPKIHDRRVRRIEAGAEQPEPVSRFSDHHEHPRLIVLGDPGAGKTSLFTEFMARDESAHLLQAVDFLSDPDIDITPDATLYIDGLDENRKHADPRKTIRALFKAINALKPAKVRIACRAVDWHSSFGLDKPGGLNGYAEYRLLALQPLDEGEQMALLQEKRVAEPHAFINKAKAHGLQELLENPLSLVLLVKAVAGEQWPAGRHALFDVAIDKLLTEHNSSVYLVGIEYFAEQLRGTAGALCALRLLSDVAGISVNHPGSDRTPFYGNSGLWEPAKAQAALGRLVFASTDARGSMDASHKSIAEFLAAEWLAGQVVKGLPLSRVRALICIRGLPPTPLRGIHAWLAVLLDKARPDEAAELIAADPVGVLAYADASLLRLANKQRLLSELAQPANANEKSDRHLWSNLNIGTLSCEGMVPAFHKTMAHGSAEPRLLSLTLKAVAHGEPRPELMDALLAVLFDPVMRHELRYDSLHALLRLPVIPFDELNAGYGTLGSTETGLRLRGKILPFLYGQHRSRADVLSLLSDLMEPQKGIVLNRAPYVSLVIPHKDLTALLDEFVDAAARKPKGLRTLQSPPILWTIDHLVAEALVCCPSAERLRAWLRARHRFVLEWRLAPESDSVLLSRLINTTGLCDRLADLIVGELAEGQAGWDAVTELMAISAGAVTADLMSARIGRALAAAGGRPRGELEAAASRLAAPIAPDAGAALPRPADPPRAVTDTGDRTASLWRERLALQVGRLESLPLAELECKELWKAGRIFYGIDSTSPDSASGIERLRRHLGEDRALEICAGLISYAARADVLPEREVLRMAQDGVTSDACYAVSAGLALSEAADCPPLRPELVGARLMADCMTRQDLYQSGKSSGATRAWADRIGRDHPQLAVETNAQLVTACGGQGALAAYAAEALVYMTGHQQAVLTLLRQFPTLPDSAGLELMEVLVYLEDRNMVRQLVGDVLARTPENIDSTAYRSWLAFGIALDPETHFALFDSYVDRPGLGAALAWLMRFSHIMGPAVERMEAFHLAGLVRLMYARFKFELAKGSPDVNLSWVHYCIGIFLRALEQRSGPDATNALNDMHADPDLAGLKNILEPVLKQQLRAAIDSQDHQHDWKRVERSLRNGPPADQQELQDLVMDYMKSVQARIDGSPMNIHKWFWNEGPHGSVYSPKPEESCRDVLMGLLEPMLADSIDMAPEEAMPADQRTDIAFTCKKGKVVVELKRDSHDDLWTAIMSQLDRYTKHEKVNGYGIYGVFWFGADGMRGPTTPRLMAPPKPEPLPDTPEALLKALYKQIPEHAIDRLKVFVIDVSAMHHAAEIGGVSKRKKSGKSATAV</sequence>
<accession>A0ABW0RQ44</accession>
<organism evidence="2 3">
    <name type="scientific">Massilia aerilata</name>
    <dbReference type="NCBI Taxonomy" id="453817"/>
    <lineage>
        <taxon>Bacteria</taxon>
        <taxon>Pseudomonadati</taxon>
        <taxon>Pseudomonadota</taxon>
        <taxon>Betaproteobacteria</taxon>
        <taxon>Burkholderiales</taxon>
        <taxon>Oxalobacteraceae</taxon>
        <taxon>Telluria group</taxon>
        <taxon>Massilia</taxon>
    </lineage>
</organism>
<keyword evidence="3" id="KW-1185">Reference proteome</keyword>
<evidence type="ECO:0000313" key="3">
    <source>
        <dbReference type="Proteomes" id="UP001596086"/>
    </source>
</evidence>
<comment type="caution">
    <text evidence="2">The sequence shown here is derived from an EMBL/GenBank/DDBJ whole genome shotgun (WGS) entry which is preliminary data.</text>
</comment>
<dbReference type="RefSeq" id="WP_379765272.1">
    <property type="nucleotide sequence ID" value="NZ_JBHSMZ010000001.1"/>
</dbReference>
<evidence type="ECO:0000313" key="2">
    <source>
        <dbReference type="EMBL" id="MFC5546934.1"/>
    </source>
</evidence>
<name>A0ABW0RQ44_9BURK</name>
<feature type="region of interest" description="Disordered" evidence="1">
    <location>
        <begin position="716"/>
        <end position="735"/>
    </location>
</feature>
<feature type="region of interest" description="Disordered" evidence="1">
    <location>
        <begin position="1"/>
        <end position="41"/>
    </location>
</feature>
<dbReference type="Proteomes" id="UP001596086">
    <property type="component" value="Unassembled WGS sequence"/>
</dbReference>
<dbReference type="EMBL" id="JBHSMZ010000001">
    <property type="protein sequence ID" value="MFC5546934.1"/>
    <property type="molecule type" value="Genomic_DNA"/>
</dbReference>
<evidence type="ECO:0000256" key="1">
    <source>
        <dbReference type="SAM" id="MobiDB-lite"/>
    </source>
</evidence>
<reference evidence="3" key="1">
    <citation type="journal article" date="2019" name="Int. J. Syst. Evol. Microbiol.">
        <title>The Global Catalogue of Microorganisms (GCM) 10K type strain sequencing project: providing services to taxonomists for standard genome sequencing and annotation.</title>
        <authorList>
            <consortium name="The Broad Institute Genomics Platform"/>
            <consortium name="The Broad Institute Genome Sequencing Center for Infectious Disease"/>
            <person name="Wu L."/>
            <person name="Ma J."/>
        </authorList>
    </citation>
    <scope>NUCLEOTIDE SEQUENCE [LARGE SCALE GENOMIC DNA]</scope>
    <source>
        <strain evidence="3">CGMCC 4.5798</strain>
    </source>
</reference>
<protein>
    <submittedName>
        <fullName evidence="2">NACHT domain-containing protein</fullName>
    </submittedName>
</protein>
<proteinExistence type="predicted"/>
<gene>
    <name evidence="2" type="ORF">ACFPO9_00215</name>
</gene>